<organism evidence="7 8">
    <name type="scientific">Heligmosomoides polygyrus</name>
    <name type="common">Parasitic roundworm</name>
    <dbReference type="NCBI Taxonomy" id="6339"/>
    <lineage>
        <taxon>Eukaryota</taxon>
        <taxon>Metazoa</taxon>
        <taxon>Ecdysozoa</taxon>
        <taxon>Nematoda</taxon>
        <taxon>Chromadorea</taxon>
        <taxon>Rhabditida</taxon>
        <taxon>Rhabditina</taxon>
        <taxon>Rhabditomorpha</taxon>
        <taxon>Strongyloidea</taxon>
        <taxon>Heligmosomidae</taxon>
        <taxon>Heligmosomoides</taxon>
    </lineage>
</organism>
<gene>
    <name evidence="6" type="ORF">HPBE_LOCUS6942</name>
</gene>
<protein>
    <recommendedName>
        <fullName evidence="4">40S ribosomal protein S25</fullName>
    </recommendedName>
</protein>
<name>A0A183FJ08_HELPZ</name>
<evidence type="ECO:0000256" key="1">
    <source>
        <dbReference type="ARBA" id="ARBA00009106"/>
    </source>
</evidence>
<dbReference type="InterPro" id="IPR004977">
    <property type="entry name" value="Ribosomal_eS25"/>
</dbReference>
<evidence type="ECO:0000256" key="2">
    <source>
        <dbReference type="ARBA" id="ARBA00022980"/>
    </source>
</evidence>
<evidence type="ECO:0000256" key="5">
    <source>
        <dbReference type="SAM" id="MobiDB-lite"/>
    </source>
</evidence>
<sequence length="105" mass="11594">MPPKTNPKGGKASPSKKKKGIEGKAKKKEWLKARVRSKLNNTVLFDQVTYGKLHKELVTPSVISERLKVRASPAKTGLRELQTKGLVKCQIVCTRAAKEADVIVE</sequence>
<accession>A0A183FJ08</accession>
<evidence type="ECO:0000313" key="8">
    <source>
        <dbReference type="WBParaSite" id="HPBE_0000694101-mRNA-1"/>
    </source>
</evidence>
<dbReference type="WBParaSite" id="HPBE_0000694101-mRNA-1">
    <property type="protein sequence ID" value="HPBE_0000694101-mRNA-1"/>
    <property type="gene ID" value="HPBE_0000694101"/>
</dbReference>
<keyword evidence="7" id="KW-1185">Reference proteome</keyword>
<evidence type="ECO:0000313" key="6">
    <source>
        <dbReference type="EMBL" id="VDO70299.1"/>
    </source>
</evidence>
<dbReference type="Gene3D" id="3.30.63.20">
    <property type="match status" value="1"/>
</dbReference>
<comment type="similarity">
    <text evidence="1 4">Belongs to the eukaryotic ribosomal protein eS25 family.</text>
</comment>
<dbReference type="PANTHER" id="PTHR12850">
    <property type="entry name" value="40S RIBOSOMAL PROTEIN S25"/>
    <property type="match status" value="1"/>
</dbReference>
<keyword evidence="2 4" id="KW-0689">Ribosomal protein</keyword>
<evidence type="ECO:0000256" key="3">
    <source>
        <dbReference type="ARBA" id="ARBA00023274"/>
    </source>
</evidence>
<reference evidence="8" key="2">
    <citation type="submission" date="2019-09" db="UniProtKB">
        <authorList>
            <consortium name="WormBaseParasite"/>
        </authorList>
    </citation>
    <scope>IDENTIFICATION</scope>
</reference>
<feature type="region of interest" description="Disordered" evidence="5">
    <location>
        <begin position="1"/>
        <end position="27"/>
    </location>
</feature>
<reference evidence="6 7" key="1">
    <citation type="submission" date="2018-11" db="EMBL/GenBank/DDBJ databases">
        <authorList>
            <consortium name="Pathogen Informatics"/>
        </authorList>
    </citation>
    <scope>NUCLEOTIDE SEQUENCE [LARGE SCALE GENOMIC DNA]</scope>
</reference>
<dbReference type="AlphaFoldDB" id="A0A183FJ08"/>
<keyword evidence="3 4" id="KW-0687">Ribonucleoprotein</keyword>
<evidence type="ECO:0000256" key="4">
    <source>
        <dbReference type="RuleBase" id="RU366057"/>
    </source>
</evidence>
<dbReference type="Proteomes" id="UP000050761">
    <property type="component" value="Unassembled WGS sequence"/>
</dbReference>
<dbReference type="GO" id="GO:0005840">
    <property type="term" value="C:ribosome"/>
    <property type="evidence" value="ECO:0007669"/>
    <property type="project" value="UniProtKB-KW"/>
</dbReference>
<dbReference type="Pfam" id="PF03297">
    <property type="entry name" value="Ribosomal_S25"/>
    <property type="match status" value="1"/>
</dbReference>
<dbReference type="OrthoDB" id="10263513at2759"/>
<evidence type="ECO:0000313" key="7">
    <source>
        <dbReference type="Proteomes" id="UP000050761"/>
    </source>
</evidence>
<dbReference type="GO" id="GO:1990904">
    <property type="term" value="C:ribonucleoprotein complex"/>
    <property type="evidence" value="ECO:0007669"/>
    <property type="project" value="UniProtKB-KW"/>
</dbReference>
<proteinExistence type="inferred from homology"/>
<accession>A0A3P7XYN5</accession>
<dbReference type="EMBL" id="UZAH01025773">
    <property type="protein sequence ID" value="VDO70299.1"/>
    <property type="molecule type" value="Genomic_DNA"/>
</dbReference>